<organism evidence="2 3">
    <name type="scientific">Mycoplasmopsis arginini</name>
    <name type="common">Mycoplasma arginini</name>
    <dbReference type="NCBI Taxonomy" id="2094"/>
    <lineage>
        <taxon>Bacteria</taxon>
        <taxon>Bacillati</taxon>
        <taxon>Mycoplasmatota</taxon>
        <taxon>Mycoplasmoidales</taxon>
        <taxon>Metamycoplasmataceae</taxon>
        <taxon>Mycoplasmopsis</taxon>
    </lineage>
</organism>
<name>A0AA43R0S2_MYCAR</name>
<sequence length="374" mass="43875">MINLFLKSESSSPTPETSNTGSGSFLIYSLLLTLLAIINIYLIIKFFVNYKRSISKTKEVLDKYLVKKYVQGFNFKSNAFYNTILISILLSVQIIFSSVALSKVYANLNEASKTYISFFIAGITFATLLGLSFAIALGVIYHIKFNYPQYKSKDSDVYSEIISLKEIEKPTLNNKYPKKIDLDVEKLKSSNVLLSNVLKKWITFYNTMEEVKFKKQYNLFLDQLFKINYFNEVQLKIKNYNEKHSEIENELLPEIEKSNLDKIEKEIIWMDKMDKKAKILNEIKELAKMSKEEFNKKYEEYVYSARANDPLYQSATKNSWLFYRDSEVEDLFFNPNTTVNYSLGEDKKVYEKELGEFFKEYKDYLVSKFLLTKE</sequence>
<evidence type="ECO:0000313" key="2">
    <source>
        <dbReference type="EMBL" id="MDI3349392.1"/>
    </source>
</evidence>
<reference evidence="2" key="1">
    <citation type="submission" date="2022-11" db="EMBL/GenBank/DDBJ databases">
        <title>Draft genome of Mycoplasma arginini isolated from fly.</title>
        <authorList>
            <person name="Severgnini M."/>
            <person name="Gioia G."/>
            <person name="Cremonesi P."/>
            <person name="Moroni P."/>
            <person name="Addis M.F."/>
            <person name="Castiglioni B."/>
        </authorList>
    </citation>
    <scope>NUCLEOTIDE SEQUENCE</scope>
    <source>
        <strain evidence="2">QMP CG1-1632</strain>
    </source>
</reference>
<accession>A0AA43R0S2</accession>
<keyword evidence="1" id="KW-0472">Membrane</keyword>
<evidence type="ECO:0000256" key="1">
    <source>
        <dbReference type="SAM" id="Phobius"/>
    </source>
</evidence>
<feature type="transmembrane region" description="Helical" evidence="1">
    <location>
        <begin position="116"/>
        <end position="143"/>
    </location>
</feature>
<keyword evidence="1" id="KW-0812">Transmembrane</keyword>
<dbReference type="Proteomes" id="UP001162175">
    <property type="component" value="Unassembled WGS sequence"/>
</dbReference>
<dbReference type="AlphaFoldDB" id="A0AA43R0S2"/>
<feature type="transmembrane region" description="Helical" evidence="1">
    <location>
        <begin position="79"/>
        <end position="96"/>
    </location>
</feature>
<comment type="caution">
    <text evidence="2">The sequence shown here is derived from an EMBL/GenBank/DDBJ whole genome shotgun (WGS) entry which is preliminary data.</text>
</comment>
<dbReference type="RefSeq" id="WP_282459019.1">
    <property type="nucleotide sequence ID" value="NZ_JAPFAR010000007.1"/>
</dbReference>
<proteinExistence type="predicted"/>
<keyword evidence="1" id="KW-1133">Transmembrane helix</keyword>
<gene>
    <name evidence="2" type="ORF">DCBHLPFO_00513</name>
</gene>
<evidence type="ECO:0000313" key="3">
    <source>
        <dbReference type="Proteomes" id="UP001162175"/>
    </source>
</evidence>
<dbReference type="EMBL" id="JAPFAR010000007">
    <property type="protein sequence ID" value="MDI3349392.1"/>
    <property type="molecule type" value="Genomic_DNA"/>
</dbReference>
<protein>
    <submittedName>
        <fullName evidence="2">Uncharacterized protein</fullName>
    </submittedName>
</protein>
<feature type="transmembrane region" description="Helical" evidence="1">
    <location>
        <begin position="25"/>
        <end position="48"/>
    </location>
</feature>